<feature type="transmembrane region" description="Helical" evidence="7">
    <location>
        <begin position="360"/>
        <end position="384"/>
    </location>
</feature>
<feature type="transmembrane region" description="Helical" evidence="7">
    <location>
        <begin position="6"/>
        <end position="39"/>
    </location>
</feature>
<feature type="transmembrane region" description="Helical" evidence="7">
    <location>
        <begin position="142"/>
        <end position="167"/>
    </location>
</feature>
<dbReference type="InterPro" id="IPR010656">
    <property type="entry name" value="DctM"/>
</dbReference>
<keyword evidence="6 7" id="KW-0472">Membrane</keyword>
<feature type="transmembrane region" description="Helical" evidence="7">
    <location>
        <begin position="276"/>
        <end position="298"/>
    </location>
</feature>
<evidence type="ECO:0000256" key="3">
    <source>
        <dbReference type="ARBA" id="ARBA00022519"/>
    </source>
</evidence>
<protein>
    <submittedName>
        <fullName evidence="9">TRAP transporter, DctM subunit</fullName>
    </submittedName>
</protein>
<evidence type="ECO:0000259" key="8">
    <source>
        <dbReference type="Pfam" id="PF06808"/>
    </source>
</evidence>
<proteinExistence type="predicted"/>
<feature type="transmembrane region" description="Helical" evidence="7">
    <location>
        <begin position="247"/>
        <end position="264"/>
    </location>
</feature>
<dbReference type="Pfam" id="PF06808">
    <property type="entry name" value="DctM"/>
    <property type="match status" value="1"/>
</dbReference>
<accession>A0A1G8I4N0</accession>
<organism evidence="9 10">
    <name type="scientific">Alteribacillus bidgolensis</name>
    <dbReference type="NCBI Taxonomy" id="930129"/>
    <lineage>
        <taxon>Bacteria</taxon>
        <taxon>Bacillati</taxon>
        <taxon>Bacillota</taxon>
        <taxon>Bacilli</taxon>
        <taxon>Bacillales</taxon>
        <taxon>Bacillaceae</taxon>
        <taxon>Alteribacillus</taxon>
    </lineage>
</organism>
<evidence type="ECO:0000256" key="1">
    <source>
        <dbReference type="ARBA" id="ARBA00004429"/>
    </source>
</evidence>
<evidence type="ECO:0000313" key="10">
    <source>
        <dbReference type="Proteomes" id="UP000199017"/>
    </source>
</evidence>
<dbReference type="GO" id="GO:0022857">
    <property type="term" value="F:transmembrane transporter activity"/>
    <property type="evidence" value="ECO:0007669"/>
    <property type="project" value="TreeGrafter"/>
</dbReference>
<keyword evidence="4 7" id="KW-0812">Transmembrane</keyword>
<dbReference type="RefSeq" id="WP_091584197.1">
    <property type="nucleotide sequence ID" value="NZ_FNDU01000005.1"/>
</dbReference>
<dbReference type="AlphaFoldDB" id="A0A1G8I4N0"/>
<evidence type="ECO:0000256" key="5">
    <source>
        <dbReference type="ARBA" id="ARBA00022989"/>
    </source>
</evidence>
<dbReference type="GO" id="GO:0005886">
    <property type="term" value="C:plasma membrane"/>
    <property type="evidence" value="ECO:0007669"/>
    <property type="project" value="UniProtKB-SubCell"/>
</dbReference>
<feature type="transmembrane region" description="Helical" evidence="7">
    <location>
        <begin position="59"/>
        <end position="84"/>
    </location>
</feature>
<feature type="domain" description="TRAP C4-dicarboxylate transport system permease DctM subunit" evidence="8">
    <location>
        <begin position="10"/>
        <end position="421"/>
    </location>
</feature>
<dbReference type="PANTHER" id="PTHR33362:SF2">
    <property type="entry name" value="TRAP TRANSPORTER LARGE PERMEASE PROTEIN"/>
    <property type="match status" value="1"/>
</dbReference>
<dbReference type="PANTHER" id="PTHR33362">
    <property type="entry name" value="SIALIC ACID TRAP TRANSPORTER PERMEASE PROTEIN SIAT-RELATED"/>
    <property type="match status" value="1"/>
</dbReference>
<dbReference type="Proteomes" id="UP000199017">
    <property type="component" value="Unassembled WGS sequence"/>
</dbReference>
<evidence type="ECO:0000256" key="7">
    <source>
        <dbReference type="SAM" id="Phobius"/>
    </source>
</evidence>
<feature type="transmembrane region" description="Helical" evidence="7">
    <location>
        <begin position="218"/>
        <end position="241"/>
    </location>
</feature>
<feature type="transmembrane region" description="Helical" evidence="7">
    <location>
        <begin position="104"/>
        <end position="130"/>
    </location>
</feature>
<evidence type="ECO:0000256" key="4">
    <source>
        <dbReference type="ARBA" id="ARBA00022692"/>
    </source>
</evidence>
<evidence type="ECO:0000256" key="6">
    <source>
        <dbReference type="ARBA" id="ARBA00023136"/>
    </source>
</evidence>
<keyword evidence="5 7" id="KW-1133">Transmembrane helix</keyword>
<dbReference type="OrthoDB" id="9785600at2"/>
<comment type="subcellular location">
    <subcellularLocation>
        <location evidence="1">Cell inner membrane</location>
        <topology evidence="1">Multi-pass membrane protein</topology>
    </subcellularLocation>
</comment>
<dbReference type="PIRSF" id="PIRSF006066">
    <property type="entry name" value="HI0050"/>
    <property type="match status" value="1"/>
</dbReference>
<evidence type="ECO:0000313" key="9">
    <source>
        <dbReference type="EMBL" id="SDI13823.1"/>
    </source>
</evidence>
<keyword evidence="2" id="KW-1003">Cell membrane</keyword>
<dbReference type="EMBL" id="FNDU01000005">
    <property type="protein sequence ID" value="SDI13823.1"/>
    <property type="molecule type" value="Genomic_DNA"/>
</dbReference>
<feature type="transmembrane region" description="Helical" evidence="7">
    <location>
        <begin position="318"/>
        <end position="348"/>
    </location>
</feature>
<reference evidence="9 10" key="1">
    <citation type="submission" date="2016-10" db="EMBL/GenBank/DDBJ databases">
        <authorList>
            <person name="de Groot N.N."/>
        </authorList>
    </citation>
    <scope>NUCLEOTIDE SEQUENCE [LARGE SCALE GENOMIC DNA]</scope>
    <source>
        <strain evidence="10">P4B,CCM 7963,CECT 7998,DSM 25260,IBRC-M 10614,KCTC 13821</strain>
    </source>
</reference>
<feature type="transmembrane region" description="Helical" evidence="7">
    <location>
        <begin position="173"/>
        <end position="198"/>
    </location>
</feature>
<feature type="transmembrane region" description="Helical" evidence="7">
    <location>
        <begin position="404"/>
        <end position="425"/>
    </location>
</feature>
<evidence type="ECO:0000256" key="2">
    <source>
        <dbReference type="ARBA" id="ARBA00022475"/>
    </source>
</evidence>
<keyword evidence="3" id="KW-0997">Cell inner membrane</keyword>
<dbReference type="STRING" id="930129.SAMN05216352_10535"/>
<sequence>MAFQAAIVLFATFFMLLGIGVPISVCIGIASLTAALLAVPLDIILFTAAQNMVGGINSFALLAVIFFILAGSIMNNGGIAIRLINLAKLIAGRLPGSLAHTNVVGNMLFGSISGSAVAAAAAIGSVMSPLQAQEGYKRSYSAAVNIASSPTGFLIPPSGALIIYSLVSGGTSIAALFIAGYLPGILMGLSIMVVAYFIAKKEQYPVADPIPFKVKIKVILDAIPSLMLIVIVIGGIVAGIFTATEGAAVAVIYATLLALIYRSISWHDIPKILTESITMTGIVLFLVGASSVMSWSMTITGIPGEISNAILSISDNKIIVLFMMMVILLVIGTFMDITPAVLIFTPIFLPIATQMGVDPVHFGIILIFNLAIGIMTPPVGSALFIGSSVGKVSIEEVIPTLVKFFAALIIALFLVVYIPQISLFLPQLLNLL</sequence>
<gene>
    <name evidence="9" type="ORF">SAMN05216352_10535</name>
</gene>
<dbReference type="InterPro" id="IPR004681">
    <property type="entry name" value="TRAP_DctM"/>
</dbReference>
<name>A0A1G8I4N0_9BACI</name>
<keyword evidence="10" id="KW-1185">Reference proteome</keyword>
<dbReference type="NCBIfam" id="TIGR00786">
    <property type="entry name" value="dctM"/>
    <property type="match status" value="1"/>
</dbReference>